<feature type="domain" description="Aurora-A binding" evidence="1">
    <location>
        <begin position="1"/>
        <end position="68"/>
    </location>
</feature>
<protein>
    <submittedName>
        <fullName evidence="2">TPX2 microtubule nucleation factor</fullName>
    </submittedName>
</protein>
<proteinExistence type="predicted"/>
<sequence>MSQVKSSYSYDAPSDFINFSSLDDEGDNQNVDSWFEEKANLESKLLGKNGTGGLFQGKTPLRKANLQQAIVTPLKPVDNTYYKEAEKENLVEQSILSNACSSLEVEAAISRKTPAQPQRRSLRLSAQKDLEQKEKHHVKMKAKRCATPVIIDEILPSKKMKVSENQRRNQRMNTLNFIPDLALLRFWKMLWVFLKRGYFQSPSPSHQPLH</sequence>
<dbReference type="Pfam" id="PF09041">
    <property type="entry name" value="Aurora-A_bind"/>
    <property type="match status" value="1"/>
</dbReference>
<evidence type="ECO:0000313" key="3">
    <source>
        <dbReference type="Proteomes" id="UP000233200"/>
    </source>
</evidence>
<accession>A0A2K6PKD7</accession>
<evidence type="ECO:0000313" key="2">
    <source>
        <dbReference type="Ensembl" id="ENSRROP00000016985.1"/>
    </source>
</evidence>
<dbReference type="GeneTree" id="ENSGT00390000009842"/>
<organism evidence="2 3">
    <name type="scientific">Rhinopithecus roxellana</name>
    <name type="common">Golden snub-nosed monkey</name>
    <name type="synonym">Pygathrix roxellana</name>
    <dbReference type="NCBI Taxonomy" id="61622"/>
    <lineage>
        <taxon>Eukaryota</taxon>
        <taxon>Metazoa</taxon>
        <taxon>Chordata</taxon>
        <taxon>Craniata</taxon>
        <taxon>Vertebrata</taxon>
        <taxon>Euteleostomi</taxon>
        <taxon>Mammalia</taxon>
        <taxon>Eutheria</taxon>
        <taxon>Euarchontoglires</taxon>
        <taxon>Primates</taxon>
        <taxon>Haplorrhini</taxon>
        <taxon>Catarrhini</taxon>
        <taxon>Cercopithecidae</taxon>
        <taxon>Colobinae</taxon>
        <taxon>Rhinopithecus</taxon>
    </lineage>
</organism>
<reference evidence="2" key="1">
    <citation type="submission" date="2025-08" db="UniProtKB">
        <authorList>
            <consortium name="Ensembl"/>
        </authorList>
    </citation>
    <scope>IDENTIFICATION</scope>
</reference>
<dbReference type="Ensembl" id="ENSRROT00000041136.1">
    <property type="protein sequence ID" value="ENSRROP00000016985.1"/>
    <property type="gene ID" value="ENSRROG00000032597.1"/>
</dbReference>
<dbReference type="InterPro" id="IPR015128">
    <property type="entry name" value="Aurora-A-bd"/>
</dbReference>
<evidence type="ECO:0000259" key="1">
    <source>
        <dbReference type="Pfam" id="PF09041"/>
    </source>
</evidence>
<dbReference type="AlphaFoldDB" id="A0A2K6PKD7"/>
<dbReference type="Proteomes" id="UP000233200">
    <property type="component" value="Unplaced"/>
</dbReference>
<reference evidence="2" key="2">
    <citation type="submission" date="2025-09" db="UniProtKB">
        <authorList>
            <consortium name="Ensembl"/>
        </authorList>
    </citation>
    <scope>IDENTIFICATION</scope>
</reference>
<name>A0A2K6PKD7_RHIRO</name>
<keyword evidence="3" id="KW-1185">Reference proteome</keyword>
<gene>
    <name evidence="2" type="primary">TPX2</name>
</gene>